<sequence length="209" mass="23616">MILTRRIVTRHSLTTLFNLYFKKDSQQHLNTLFTNTSISGFHNSFRSKMKLEGSCQCGGVQFTLNSQTPVPYQLCACSICRKVGGYSGSVNLGGIADSLNVLQGKDLIKKYTATKDRGTPREEPCSSERSFCSNCSTMLWLWDKHWPELIHPFAAAIDTDLPVPEEMVCILAESKPKWVRWPEGKKSVFEKFGAESLEGYHKKNGLWVE</sequence>
<dbReference type="Gene3D" id="3.90.1590.10">
    <property type="entry name" value="glutathione-dependent formaldehyde- activating enzyme (gfa)"/>
    <property type="match status" value="1"/>
</dbReference>
<dbReference type="Pfam" id="PF04828">
    <property type="entry name" value="GFA"/>
    <property type="match status" value="1"/>
</dbReference>
<evidence type="ECO:0000256" key="4">
    <source>
        <dbReference type="ARBA" id="ARBA00023239"/>
    </source>
</evidence>
<dbReference type="AlphaFoldDB" id="A0A1J9PW44"/>
<dbReference type="GO" id="GO:0016846">
    <property type="term" value="F:carbon-sulfur lyase activity"/>
    <property type="evidence" value="ECO:0007669"/>
    <property type="project" value="InterPro"/>
</dbReference>
<protein>
    <recommendedName>
        <fullName evidence="5">CENP-V/GFA domain-containing protein</fullName>
    </recommendedName>
</protein>
<comment type="caution">
    <text evidence="6">The sequence shown here is derived from an EMBL/GenBank/DDBJ whole genome shotgun (WGS) entry which is preliminary data.</text>
</comment>
<dbReference type="InterPro" id="IPR011057">
    <property type="entry name" value="Mss4-like_sf"/>
</dbReference>
<dbReference type="VEuPathDB" id="FungiDB:ACJ73_08539"/>
<dbReference type="OrthoDB" id="406544at2759"/>
<organism evidence="6 7">
    <name type="scientific">Blastomyces percursus</name>
    <dbReference type="NCBI Taxonomy" id="1658174"/>
    <lineage>
        <taxon>Eukaryota</taxon>
        <taxon>Fungi</taxon>
        <taxon>Dikarya</taxon>
        <taxon>Ascomycota</taxon>
        <taxon>Pezizomycotina</taxon>
        <taxon>Eurotiomycetes</taxon>
        <taxon>Eurotiomycetidae</taxon>
        <taxon>Onygenales</taxon>
        <taxon>Ajellomycetaceae</taxon>
        <taxon>Blastomyces</taxon>
    </lineage>
</organism>
<accession>A0A1J9PW44</accession>
<keyword evidence="3" id="KW-0862">Zinc</keyword>
<evidence type="ECO:0000313" key="6">
    <source>
        <dbReference type="EMBL" id="OJD20130.1"/>
    </source>
</evidence>
<name>A0A1J9PW44_9EURO</name>
<keyword evidence="7" id="KW-1185">Reference proteome</keyword>
<gene>
    <name evidence="6" type="ORF">ACJ73_08539</name>
</gene>
<proteinExistence type="inferred from homology"/>
<evidence type="ECO:0000259" key="5">
    <source>
        <dbReference type="PROSITE" id="PS51891"/>
    </source>
</evidence>
<dbReference type="PANTHER" id="PTHR33337:SF44">
    <property type="entry name" value="DUF636 DOMAIN PROTEIN (AFU_ORTHOLOGUE AFUA_1G09754)"/>
    <property type="match status" value="1"/>
</dbReference>
<reference evidence="6 7" key="1">
    <citation type="submission" date="2015-08" db="EMBL/GenBank/DDBJ databases">
        <title>Emmonsia species relationships and genome sequence.</title>
        <authorList>
            <person name="Cuomo C.A."/>
            <person name="Schwartz I.S."/>
            <person name="Kenyon C."/>
            <person name="De Hoog G.S."/>
            <person name="Govender N.P."/>
            <person name="Botha A."/>
            <person name="Moreno L."/>
            <person name="De Vries M."/>
            <person name="Munoz J.F."/>
            <person name="Stielow J.B."/>
        </authorList>
    </citation>
    <scope>NUCLEOTIDE SEQUENCE [LARGE SCALE GENOMIC DNA]</scope>
    <source>
        <strain evidence="6 7">EI222</strain>
    </source>
</reference>
<keyword evidence="2" id="KW-0479">Metal-binding</keyword>
<feature type="domain" description="CENP-V/GFA" evidence="5">
    <location>
        <begin position="51"/>
        <end position="198"/>
    </location>
</feature>
<evidence type="ECO:0000256" key="3">
    <source>
        <dbReference type="ARBA" id="ARBA00022833"/>
    </source>
</evidence>
<dbReference type="GO" id="GO:0046872">
    <property type="term" value="F:metal ion binding"/>
    <property type="evidence" value="ECO:0007669"/>
    <property type="project" value="UniProtKB-KW"/>
</dbReference>
<dbReference type="SUPFAM" id="SSF51316">
    <property type="entry name" value="Mss4-like"/>
    <property type="match status" value="1"/>
</dbReference>
<comment type="similarity">
    <text evidence="1">Belongs to the Gfa family.</text>
</comment>
<evidence type="ECO:0000256" key="2">
    <source>
        <dbReference type="ARBA" id="ARBA00022723"/>
    </source>
</evidence>
<dbReference type="STRING" id="1658174.A0A1J9PW44"/>
<evidence type="ECO:0000313" key="7">
    <source>
        <dbReference type="Proteomes" id="UP000242791"/>
    </source>
</evidence>
<dbReference type="EMBL" id="LGTZ01002045">
    <property type="protein sequence ID" value="OJD20130.1"/>
    <property type="molecule type" value="Genomic_DNA"/>
</dbReference>
<dbReference type="InterPro" id="IPR006913">
    <property type="entry name" value="CENP-V/GFA"/>
</dbReference>
<keyword evidence="4" id="KW-0456">Lyase</keyword>
<evidence type="ECO:0000256" key="1">
    <source>
        <dbReference type="ARBA" id="ARBA00005495"/>
    </source>
</evidence>
<dbReference type="PROSITE" id="PS51891">
    <property type="entry name" value="CENP_V_GFA"/>
    <property type="match status" value="1"/>
</dbReference>
<dbReference type="PANTHER" id="PTHR33337">
    <property type="entry name" value="GFA DOMAIN-CONTAINING PROTEIN"/>
    <property type="match status" value="1"/>
</dbReference>
<dbReference type="Proteomes" id="UP000242791">
    <property type="component" value="Unassembled WGS sequence"/>
</dbReference>